<dbReference type="InterPro" id="IPR013057">
    <property type="entry name" value="AA_transpt_TM"/>
</dbReference>
<feature type="region of interest" description="Disordered" evidence="5">
    <location>
        <begin position="878"/>
        <end position="916"/>
    </location>
</feature>
<feature type="transmembrane region" description="Helical" evidence="6">
    <location>
        <begin position="1181"/>
        <end position="1202"/>
    </location>
</feature>
<protein>
    <recommendedName>
        <fullName evidence="7">Amino acid transporter transmembrane domain-containing protein</fullName>
    </recommendedName>
</protein>
<proteinExistence type="predicted"/>
<accession>A0A4V1Q368</accession>
<feature type="transmembrane region" description="Helical" evidence="6">
    <location>
        <begin position="1246"/>
        <end position="1267"/>
    </location>
</feature>
<dbReference type="GO" id="GO:0016020">
    <property type="term" value="C:membrane"/>
    <property type="evidence" value="ECO:0007669"/>
    <property type="project" value="UniProtKB-SubCell"/>
</dbReference>
<dbReference type="OrthoDB" id="1684102at2759"/>
<gene>
    <name evidence="8" type="ORF">EST38_g8314</name>
</gene>
<feature type="transmembrane region" description="Helical" evidence="6">
    <location>
        <begin position="992"/>
        <end position="1015"/>
    </location>
</feature>
<dbReference type="STRING" id="2316362.A0A4V1Q368"/>
<dbReference type="Pfam" id="PF01490">
    <property type="entry name" value="Aa_trans"/>
    <property type="match status" value="1"/>
</dbReference>
<feature type="transmembrane region" description="Helical" evidence="6">
    <location>
        <begin position="1223"/>
        <end position="1240"/>
    </location>
</feature>
<feature type="domain" description="Amino acid transporter transmembrane" evidence="7">
    <location>
        <begin position="918"/>
        <end position="1300"/>
    </location>
</feature>
<feature type="transmembrane region" description="Helical" evidence="6">
    <location>
        <begin position="1134"/>
        <end position="1157"/>
    </location>
</feature>
<feature type="transmembrane region" description="Helical" evidence="6">
    <location>
        <begin position="949"/>
        <end position="971"/>
    </location>
</feature>
<evidence type="ECO:0000256" key="2">
    <source>
        <dbReference type="ARBA" id="ARBA00022692"/>
    </source>
</evidence>
<keyword evidence="2 6" id="KW-0812">Transmembrane</keyword>
<dbReference type="PANTHER" id="PTHR38134">
    <property type="entry name" value="SLR1395 PROTEIN"/>
    <property type="match status" value="1"/>
</dbReference>
<dbReference type="EMBL" id="SDEE01000333">
    <property type="protein sequence ID" value="RXW17538.1"/>
    <property type="molecule type" value="Genomic_DNA"/>
</dbReference>
<feature type="compositionally biased region" description="Basic and acidic residues" evidence="5">
    <location>
        <begin position="716"/>
        <end position="726"/>
    </location>
</feature>
<feature type="transmembrane region" description="Helical" evidence="6">
    <location>
        <begin position="1035"/>
        <end position="1053"/>
    </location>
</feature>
<keyword evidence="4 6" id="KW-0472">Membrane</keyword>
<dbReference type="PANTHER" id="PTHR38134:SF2">
    <property type="entry name" value="GALACTOKINASE"/>
    <property type="match status" value="1"/>
</dbReference>
<evidence type="ECO:0000256" key="3">
    <source>
        <dbReference type="ARBA" id="ARBA00022989"/>
    </source>
</evidence>
<evidence type="ECO:0000256" key="1">
    <source>
        <dbReference type="ARBA" id="ARBA00004370"/>
    </source>
</evidence>
<evidence type="ECO:0000256" key="4">
    <source>
        <dbReference type="ARBA" id="ARBA00023136"/>
    </source>
</evidence>
<feature type="transmembrane region" description="Helical" evidence="6">
    <location>
        <begin position="1065"/>
        <end position="1086"/>
    </location>
</feature>
<feature type="compositionally biased region" description="Basic residues" evidence="5">
    <location>
        <begin position="900"/>
        <end position="909"/>
    </location>
</feature>
<reference evidence="8 9" key="1">
    <citation type="submission" date="2019-01" db="EMBL/GenBank/DDBJ databases">
        <title>Draft genome sequence of Psathyrella aberdarensis IHI B618.</title>
        <authorList>
            <person name="Buettner E."/>
            <person name="Kellner H."/>
        </authorList>
    </citation>
    <scope>NUCLEOTIDE SEQUENCE [LARGE SCALE GENOMIC DNA]</scope>
    <source>
        <strain evidence="8 9">IHI B618</strain>
    </source>
</reference>
<feature type="transmembrane region" description="Helical" evidence="6">
    <location>
        <begin position="1101"/>
        <end position="1122"/>
    </location>
</feature>
<feature type="region of interest" description="Disordered" evidence="5">
    <location>
        <begin position="716"/>
        <end position="768"/>
    </location>
</feature>
<evidence type="ECO:0000256" key="5">
    <source>
        <dbReference type="SAM" id="MobiDB-lite"/>
    </source>
</evidence>
<evidence type="ECO:0000256" key="6">
    <source>
        <dbReference type="SAM" id="Phobius"/>
    </source>
</evidence>
<keyword evidence="9" id="KW-1185">Reference proteome</keyword>
<organism evidence="8 9">
    <name type="scientific">Candolleomyces aberdarensis</name>
    <dbReference type="NCBI Taxonomy" id="2316362"/>
    <lineage>
        <taxon>Eukaryota</taxon>
        <taxon>Fungi</taxon>
        <taxon>Dikarya</taxon>
        <taxon>Basidiomycota</taxon>
        <taxon>Agaricomycotina</taxon>
        <taxon>Agaricomycetes</taxon>
        <taxon>Agaricomycetidae</taxon>
        <taxon>Agaricales</taxon>
        <taxon>Agaricineae</taxon>
        <taxon>Psathyrellaceae</taxon>
        <taxon>Candolleomyces</taxon>
    </lineage>
</organism>
<feature type="transmembrane region" description="Helical" evidence="6">
    <location>
        <begin position="1279"/>
        <end position="1297"/>
    </location>
</feature>
<feature type="region of interest" description="Disordered" evidence="5">
    <location>
        <begin position="327"/>
        <end position="389"/>
    </location>
</feature>
<comment type="caution">
    <text evidence="8">The sequence shown here is derived from an EMBL/GenBank/DDBJ whole genome shotgun (WGS) entry which is preliminary data.</text>
</comment>
<sequence>MPNDAKSPGSGWPRLVYYCSGHGYGHATRVSAFTRHLLSLGPTYARPTVYIVSSAPQHVFSDSIACGALYRSAHIDPVIVQPLAYRVDRQKSVDVLKAFLAQKETLLERERKWLKEIGANAVLSDAAFLGCLAAKAAGIPSILITNFSFDSVYSYLSTAILDAPASGGIQLHPEHAMGGLDALIPDTPIPWMELQPLVEQICSGYRCADLLVMLPGYIPMPSFFEAPLLPASTWIDIETRRMHTQITESLSTELHGRPLLSPIPFTSSSFVIPRKVISAPLLVRSPNKKSPVYTPEGRKRFLDLLGIPKDRHGSDTKILIVSFGGQHFHQPSRSGSRTHSRNSSREHLEQVFSKPTPLQDRVVNNISTPVSSPANGYSPSPGSRKACGMSNPKGLAISSRLATESHIWVPGAPPAYKALGSPTVLTPRVMTPTFNTIPPTPTPGNETTYFNLEVDDYYDDVPRLLPDESWIAIVCGVSKDQWVNPGEDMPEGFYVAPKDVYMPDLTLIADVLLGKLGYGTVSECVDSCTPFVYVSRPLFVEEHGLRLLLEKEGVGIELLRESYEAGDWATAIMEAYSKGKPKKEQKRSEMARGLGVDKRDQEGGELAATVVEWVKEWSAKVREAEAQSGVELGGASDSNGVRTGSPALGTIPLNEPSPRRLPISPPYVGSVPQSIRAGILATGGSPGPLLPPSLEFEGLSDEDKARVLRRHLVSKEERLGTPKPEKAASIAPSELEVPYQPEAGPSSRRSSNGTPQPFLHGEEETDPFPIPYHAPGADVTHDIYKWHADQTRSRKRAVSFHALNAPQDPAFEHIHEPGGFRRNYMKLRATEQGTEEPVMLDNFIDFLTLFGHFAGEDLEEEDDEKEDDDDLLEEALIGPSGEPELDENTPLIRQASVSRTRSRSRRRRSGSVGPGGGNATVTQAVLMLLKSFIGTGVLFLGKAFLNGGLLFSALTFIFIAAISLYSFLLLVKTKFVVSGSFGDLGGALYGPWMRYLILGSIVVSQIGFVSAYTIFVAENLQSFVLGITHCLKLIPVPYFILMQLVIFLPLALIRDLAKLSSTALIADAFILVGLVYIFGSEISIIADRGIADVKMFNPKDFPLFIGTAVFSFEGIGLVIPITDAMREPHKFPKALTGVMAFLVVLFGGAGALAYLTFGSEIQTVVLVNLDSKSKMVQSVQFLYALAILLSVPLQLFPAVRILENGIFTGSGKGDPRVKWQKNLFRFAMVGVCTVISWAGAADLDKFVAFIGSFACVPLCYVYPAMLHYKAAAHTRKQKIADLAMIIFGLVAAAYTTTQTLRLMMAPSAEPGSPYGNCEA</sequence>
<evidence type="ECO:0000259" key="7">
    <source>
        <dbReference type="Pfam" id="PF01490"/>
    </source>
</evidence>
<evidence type="ECO:0000313" key="9">
    <source>
        <dbReference type="Proteomes" id="UP000290288"/>
    </source>
</evidence>
<keyword evidence="3 6" id="KW-1133">Transmembrane helix</keyword>
<feature type="region of interest" description="Disordered" evidence="5">
    <location>
        <begin position="628"/>
        <end position="661"/>
    </location>
</feature>
<dbReference type="Proteomes" id="UP000290288">
    <property type="component" value="Unassembled WGS sequence"/>
</dbReference>
<evidence type="ECO:0000313" key="8">
    <source>
        <dbReference type="EMBL" id="RXW17538.1"/>
    </source>
</evidence>
<comment type="subcellular location">
    <subcellularLocation>
        <location evidence="1">Membrane</location>
    </subcellularLocation>
</comment>
<feature type="compositionally biased region" description="Polar residues" evidence="5">
    <location>
        <begin position="362"/>
        <end position="381"/>
    </location>
</feature>
<dbReference type="InterPro" id="IPR053205">
    <property type="entry name" value="GHMP_kinase_L-arabinokinase"/>
</dbReference>
<name>A0A4V1Q368_9AGAR</name>